<protein>
    <recommendedName>
        <fullName evidence="1">Actinobacteria/chloroflexi VLRF1 release factor domain-containing protein</fullName>
    </recommendedName>
</protein>
<dbReference type="KEGG" id="asun:KG104_10695"/>
<feature type="domain" description="Actinobacteria/chloroflexi VLRF1 release factor" evidence="1">
    <location>
        <begin position="77"/>
        <end position="206"/>
    </location>
</feature>
<keyword evidence="3" id="KW-1185">Reference proteome</keyword>
<dbReference type="InterPro" id="IPR042226">
    <property type="entry name" value="eFR1_2_sf"/>
</dbReference>
<proteinExistence type="predicted"/>
<accession>A0A975PEC5</accession>
<dbReference type="NCBIfam" id="NF041024">
    <property type="entry name" value="acVLRF1_NCBI"/>
    <property type="match status" value="1"/>
</dbReference>
<dbReference type="RefSeq" id="WP_207346991.1">
    <property type="nucleotide sequence ID" value="NZ_CP076456.1"/>
</dbReference>
<evidence type="ECO:0000313" key="3">
    <source>
        <dbReference type="Proteomes" id="UP000680588"/>
    </source>
</evidence>
<reference evidence="2" key="1">
    <citation type="submission" date="2021-06" db="EMBL/GenBank/DDBJ databases">
        <title>Novel species in genus Arthrobacter.</title>
        <authorList>
            <person name="Zhang G."/>
        </authorList>
    </citation>
    <scope>NUCLEOTIDE SEQUENCE</scope>
    <source>
        <strain evidence="2">Zg-ZUI122</strain>
    </source>
</reference>
<organism evidence="2 3">
    <name type="scientific">Arthrobacter sunyaminii</name>
    <dbReference type="NCBI Taxonomy" id="2816859"/>
    <lineage>
        <taxon>Bacteria</taxon>
        <taxon>Bacillati</taxon>
        <taxon>Actinomycetota</taxon>
        <taxon>Actinomycetes</taxon>
        <taxon>Micrococcales</taxon>
        <taxon>Micrococcaceae</taxon>
        <taxon>Arthrobacter</taxon>
    </lineage>
</organism>
<evidence type="ECO:0000313" key="2">
    <source>
        <dbReference type="EMBL" id="QWQ34997.1"/>
    </source>
</evidence>
<dbReference type="Gene3D" id="3.30.420.60">
    <property type="entry name" value="eRF1 domain 2"/>
    <property type="match status" value="1"/>
</dbReference>
<sequence>MPATRNTFVSAQRLPGWLDRLAAGAGPLDITPEHGGLHVSAANGTEADLLAPWPDDGRPGRGGDDVERLVSLAGQSRTLGIVLLRRGGYAAGVAREGRLLASKTGNRYVQSRSAAGGGSQQRFARRRANQADALVETAAEQAARIFTEHPPEYLVFGGDRQLTEVLARQKIFARWSNLTRLRPLDVQDPKLAVLAQAAKDACSVFIRITVP</sequence>
<name>A0A975PEC5_9MICC</name>
<dbReference type="SUPFAM" id="SSF53137">
    <property type="entry name" value="Translational machinery components"/>
    <property type="match status" value="1"/>
</dbReference>
<dbReference type="AlphaFoldDB" id="A0A975PEC5"/>
<dbReference type="InterPro" id="IPR040783">
    <property type="entry name" value="VLRF1"/>
</dbReference>
<dbReference type="EMBL" id="CP076456">
    <property type="protein sequence ID" value="QWQ34997.1"/>
    <property type="molecule type" value="Genomic_DNA"/>
</dbReference>
<gene>
    <name evidence="2" type="ORF">KG104_10695</name>
</gene>
<evidence type="ECO:0000259" key="1">
    <source>
        <dbReference type="Pfam" id="PF18859"/>
    </source>
</evidence>
<dbReference type="Proteomes" id="UP000680588">
    <property type="component" value="Chromosome"/>
</dbReference>
<dbReference type="Pfam" id="PF18859">
    <property type="entry name" value="acVLRF1"/>
    <property type="match status" value="1"/>
</dbReference>